<reference evidence="12" key="2">
    <citation type="submission" date="2025-08" db="UniProtKB">
        <authorList>
            <consortium name="Ensembl"/>
        </authorList>
    </citation>
    <scope>IDENTIFICATION</scope>
</reference>
<keyword evidence="13" id="KW-1185">Reference proteome</keyword>
<dbReference type="InterPro" id="IPR050331">
    <property type="entry name" value="Zinc_finger"/>
</dbReference>
<keyword evidence="6" id="KW-0862">Zinc</keyword>
<comment type="similarity">
    <text evidence="2">Belongs to the krueppel C2H2-type zinc-finger protein family.</text>
</comment>
<dbReference type="SUPFAM" id="SSF57667">
    <property type="entry name" value="beta-beta-alpha zinc fingers"/>
    <property type="match status" value="4"/>
</dbReference>
<feature type="domain" description="C2H2-type" evidence="11">
    <location>
        <begin position="116"/>
        <end position="143"/>
    </location>
</feature>
<feature type="domain" description="C2H2-type" evidence="11">
    <location>
        <begin position="172"/>
        <end position="199"/>
    </location>
</feature>
<dbReference type="SMART" id="SM00355">
    <property type="entry name" value="ZnF_C2H2"/>
    <property type="match status" value="7"/>
</dbReference>
<evidence type="ECO:0000256" key="7">
    <source>
        <dbReference type="ARBA" id="ARBA00023125"/>
    </source>
</evidence>
<dbReference type="PROSITE" id="PS50157">
    <property type="entry name" value="ZINC_FINGER_C2H2_2"/>
    <property type="match status" value="7"/>
</dbReference>
<feature type="domain" description="C2H2-type" evidence="11">
    <location>
        <begin position="200"/>
        <end position="227"/>
    </location>
</feature>
<dbReference type="FunFam" id="3.30.160.60:FF:000785">
    <property type="entry name" value="zinc finger protein 648"/>
    <property type="match status" value="1"/>
</dbReference>
<protein>
    <recommendedName>
        <fullName evidence="11">C2H2-type domain-containing protein</fullName>
    </recommendedName>
</protein>
<evidence type="ECO:0000256" key="4">
    <source>
        <dbReference type="ARBA" id="ARBA00022737"/>
    </source>
</evidence>
<evidence type="ECO:0000256" key="2">
    <source>
        <dbReference type="ARBA" id="ARBA00006991"/>
    </source>
</evidence>
<keyword evidence="3" id="KW-0479">Metal-binding</keyword>
<dbReference type="PANTHER" id="PTHR16515">
    <property type="entry name" value="PR DOMAIN ZINC FINGER PROTEIN"/>
    <property type="match status" value="1"/>
</dbReference>
<sequence length="364" mass="41241">MSKNKEENSQQEVAEEVKLHKTLSGRSKGNFFQIHEQGKAWEIPHKSEKWQGNQAGKKVGKTTNCKGNGKDLEETAAQQRIHRDGRKNTCTKCGKSFSRSSNLVSHWRIHTGERPYKCSECGKSFNQSSNLISHQRIHTGERPYKCLDCGENFNQSSDLITHQRLHTGEKPYKCIRCGKTFNQSSNLISHQRIHTRERPYKCLECAESFDWSTQLIRHQLIHTGDRPYKCLDCGKSFSDSSALIMHQRTHTGEKPYKCLECGKNFSWSKHYTGHQQLQQSADSMGAPGLEHPWGKIGGCSSPSHPPAPAHLCLLPWAHRMPAFPLWLPKLAKGQPLGTRLEPSLMRHLPGRCQLGQHEGPLGTH</sequence>
<evidence type="ECO:0000256" key="6">
    <source>
        <dbReference type="ARBA" id="ARBA00022833"/>
    </source>
</evidence>
<evidence type="ECO:0000256" key="5">
    <source>
        <dbReference type="ARBA" id="ARBA00022771"/>
    </source>
</evidence>
<dbReference type="GO" id="GO:0010468">
    <property type="term" value="P:regulation of gene expression"/>
    <property type="evidence" value="ECO:0007669"/>
    <property type="project" value="TreeGrafter"/>
</dbReference>
<name>A0A452GFX4_9SAUR</name>
<dbReference type="InterPro" id="IPR036236">
    <property type="entry name" value="Znf_C2H2_sf"/>
</dbReference>
<dbReference type="Proteomes" id="UP000291020">
    <property type="component" value="Unassembled WGS sequence"/>
</dbReference>
<reference evidence="13" key="1">
    <citation type="journal article" date="2017" name="PLoS ONE">
        <title>The Agassiz's desert tortoise genome provides a resource for the conservation of a threatened species.</title>
        <authorList>
            <person name="Tollis M."/>
            <person name="DeNardo D.F."/>
            <person name="Cornelius J.A."/>
            <person name="Dolby G.A."/>
            <person name="Edwards T."/>
            <person name="Henen B.T."/>
            <person name="Karl A.E."/>
            <person name="Murphy R.W."/>
            <person name="Kusumi K."/>
        </authorList>
    </citation>
    <scope>NUCLEOTIDE SEQUENCE [LARGE SCALE GENOMIC DNA]</scope>
</reference>
<keyword evidence="7" id="KW-0238">DNA-binding</keyword>
<evidence type="ECO:0000313" key="13">
    <source>
        <dbReference type="Proteomes" id="UP000291020"/>
    </source>
</evidence>
<proteinExistence type="inferred from homology"/>
<dbReference type="STRING" id="38772.ENSGAGP00000000466"/>
<dbReference type="FunFam" id="3.30.160.60:FF:001450">
    <property type="entry name" value="zinc finger protein 774"/>
    <property type="match status" value="1"/>
</dbReference>
<organism evidence="12 13">
    <name type="scientific">Gopherus agassizii</name>
    <name type="common">Agassiz's desert tortoise</name>
    <dbReference type="NCBI Taxonomy" id="38772"/>
    <lineage>
        <taxon>Eukaryota</taxon>
        <taxon>Metazoa</taxon>
        <taxon>Chordata</taxon>
        <taxon>Craniata</taxon>
        <taxon>Vertebrata</taxon>
        <taxon>Euteleostomi</taxon>
        <taxon>Archelosauria</taxon>
        <taxon>Testudinata</taxon>
        <taxon>Testudines</taxon>
        <taxon>Cryptodira</taxon>
        <taxon>Durocryptodira</taxon>
        <taxon>Testudinoidea</taxon>
        <taxon>Testudinidae</taxon>
        <taxon>Gopherus</taxon>
    </lineage>
</organism>
<dbReference type="GO" id="GO:0008270">
    <property type="term" value="F:zinc ion binding"/>
    <property type="evidence" value="ECO:0007669"/>
    <property type="project" value="UniProtKB-KW"/>
</dbReference>
<keyword evidence="4" id="KW-0677">Repeat</keyword>
<dbReference type="FunFam" id="3.30.160.60:FF:002343">
    <property type="entry name" value="Zinc finger protein 33A"/>
    <property type="match status" value="3"/>
</dbReference>
<evidence type="ECO:0000256" key="10">
    <source>
        <dbReference type="SAM" id="MobiDB-lite"/>
    </source>
</evidence>
<dbReference type="FunFam" id="3.30.160.60:FF:000431">
    <property type="entry name" value="zinc finger protein 629 isoform X2"/>
    <property type="match status" value="1"/>
</dbReference>
<dbReference type="Ensembl" id="ENSGAGT00000000522.1">
    <property type="protein sequence ID" value="ENSGAGP00000000466.1"/>
    <property type="gene ID" value="ENSGAGG00000000373.1"/>
</dbReference>
<feature type="domain" description="C2H2-type" evidence="11">
    <location>
        <begin position="256"/>
        <end position="283"/>
    </location>
</feature>
<keyword evidence="8" id="KW-0539">Nucleus</keyword>
<evidence type="ECO:0000259" key="11">
    <source>
        <dbReference type="PROSITE" id="PS50157"/>
    </source>
</evidence>
<dbReference type="PROSITE" id="PS00028">
    <property type="entry name" value="ZINC_FINGER_C2H2_1"/>
    <property type="match status" value="6"/>
</dbReference>
<evidence type="ECO:0000256" key="9">
    <source>
        <dbReference type="PROSITE-ProRule" id="PRU00042"/>
    </source>
</evidence>
<evidence type="ECO:0000256" key="8">
    <source>
        <dbReference type="ARBA" id="ARBA00023242"/>
    </source>
</evidence>
<evidence type="ECO:0000256" key="1">
    <source>
        <dbReference type="ARBA" id="ARBA00004123"/>
    </source>
</evidence>
<dbReference type="GO" id="GO:0003677">
    <property type="term" value="F:DNA binding"/>
    <property type="evidence" value="ECO:0007669"/>
    <property type="project" value="UniProtKB-KW"/>
</dbReference>
<dbReference type="PANTHER" id="PTHR16515:SF66">
    <property type="entry name" value="C2H2-TYPE DOMAIN-CONTAINING PROTEIN"/>
    <property type="match status" value="1"/>
</dbReference>
<dbReference type="GO" id="GO:0005634">
    <property type="term" value="C:nucleus"/>
    <property type="evidence" value="ECO:0007669"/>
    <property type="project" value="UniProtKB-SubCell"/>
</dbReference>
<dbReference type="InterPro" id="IPR013087">
    <property type="entry name" value="Znf_C2H2_type"/>
</dbReference>
<dbReference type="AlphaFoldDB" id="A0A452GFX4"/>
<feature type="domain" description="C2H2-type" evidence="11">
    <location>
        <begin position="144"/>
        <end position="171"/>
    </location>
</feature>
<comment type="subcellular location">
    <subcellularLocation>
        <location evidence="1">Nucleus</location>
    </subcellularLocation>
</comment>
<feature type="domain" description="C2H2-type" evidence="11">
    <location>
        <begin position="228"/>
        <end position="255"/>
    </location>
</feature>
<evidence type="ECO:0000313" key="12">
    <source>
        <dbReference type="Ensembl" id="ENSGAGP00000000466.1"/>
    </source>
</evidence>
<feature type="domain" description="C2H2-type" evidence="11">
    <location>
        <begin position="88"/>
        <end position="115"/>
    </location>
</feature>
<accession>A0A452GFX4</accession>
<dbReference type="Gene3D" id="3.30.160.60">
    <property type="entry name" value="Classic Zinc Finger"/>
    <property type="match status" value="7"/>
</dbReference>
<feature type="region of interest" description="Disordered" evidence="10">
    <location>
        <begin position="50"/>
        <end position="69"/>
    </location>
</feature>
<dbReference type="FunFam" id="3.30.160.60:FF:000824">
    <property type="entry name" value="Zinc finger protein 184"/>
    <property type="match status" value="1"/>
</dbReference>
<evidence type="ECO:0000256" key="3">
    <source>
        <dbReference type="ARBA" id="ARBA00022723"/>
    </source>
</evidence>
<keyword evidence="5 9" id="KW-0863">Zinc-finger</keyword>
<dbReference type="Pfam" id="PF00096">
    <property type="entry name" value="zf-C2H2"/>
    <property type="match status" value="5"/>
</dbReference>
<reference evidence="12" key="3">
    <citation type="submission" date="2025-09" db="UniProtKB">
        <authorList>
            <consortium name="Ensembl"/>
        </authorList>
    </citation>
    <scope>IDENTIFICATION</scope>
</reference>